<keyword evidence="2" id="KW-0808">Transferase</keyword>
<dbReference type="Proteomes" id="UP000192247">
    <property type="component" value="Unassembled WGS sequence"/>
</dbReference>
<protein>
    <submittedName>
        <fullName evidence="2">Methyltransferase protein 22-like</fullName>
    </submittedName>
</protein>
<dbReference type="FunCoup" id="A0A1V9XF61">
    <property type="interactions" value="479"/>
</dbReference>
<dbReference type="PANTHER" id="PTHR23108">
    <property type="entry name" value="METHYLTRANSFERASE-RELATED"/>
    <property type="match status" value="1"/>
</dbReference>
<dbReference type="InterPro" id="IPR038899">
    <property type="entry name" value="METTL22"/>
</dbReference>
<comment type="caution">
    <text evidence="2">The sequence shown here is derived from an EMBL/GenBank/DDBJ whole genome shotgun (WGS) entry which is preliminary data.</text>
</comment>
<proteinExistence type="predicted"/>
<dbReference type="GO" id="GO:0008276">
    <property type="term" value="F:protein methyltransferase activity"/>
    <property type="evidence" value="ECO:0007669"/>
    <property type="project" value="InterPro"/>
</dbReference>
<dbReference type="STRING" id="418985.A0A1V9XF61"/>
<dbReference type="EMBL" id="MNPL01012352">
    <property type="protein sequence ID" value="OQR72187.1"/>
    <property type="molecule type" value="Genomic_DNA"/>
</dbReference>
<dbReference type="AlphaFoldDB" id="A0A1V9XF61"/>
<dbReference type="GO" id="GO:0005634">
    <property type="term" value="C:nucleus"/>
    <property type="evidence" value="ECO:0007669"/>
    <property type="project" value="TreeGrafter"/>
</dbReference>
<dbReference type="InterPro" id="IPR029063">
    <property type="entry name" value="SAM-dependent_MTases_sf"/>
</dbReference>
<dbReference type="GO" id="GO:0032259">
    <property type="term" value="P:methylation"/>
    <property type="evidence" value="ECO:0007669"/>
    <property type="project" value="UniProtKB-KW"/>
</dbReference>
<keyword evidence="2" id="KW-0489">Methyltransferase</keyword>
<feature type="region of interest" description="Disordered" evidence="1">
    <location>
        <begin position="114"/>
        <end position="144"/>
    </location>
</feature>
<evidence type="ECO:0000256" key="1">
    <source>
        <dbReference type="SAM" id="MobiDB-lite"/>
    </source>
</evidence>
<dbReference type="PANTHER" id="PTHR23108:SF0">
    <property type="entry name" value="METHYLTRANSFERASE-LIKE PROTEIN 22"/>
    <property type="match status" value="1"/>
</dbReference>
<dbReference type="InParanoid" id="A0A1V9XF61"/>
<evidence type="ECO:0000313" key="3">
    <source>
        <dbReference type="Proteomes" id="UP000192247"/>
    </source>
</evidence>
<gene>
    <name evidence="2" type="ORF">BIW11_03821</name>
</gene>
<keyword evidence="3" id="KW-1185">Reference proteome</keyword>
<dbReference type="InterPro" id="IPR019410">
    <property type="entry name" value="Methyltransf_16"/>
</dbReference>
<dbReference type="Gene3D" id="3.40.50.150">
    <property type="entry name" value="Vaccinia Virus protein VP39"/>
    <property type="match status" value="1"/>
</dbReference>
<sequence>MDELFRENPDKAALWHVIQSADCLRRCGLQLFGLSNALLSSTTRLTLISVYALRSTAINVISRFEFTLPHDSSQTAVDKRLALPTASDDSSVAERPGTAARCAGDASADKKAVSECTRKGVGDTGRSSPAASTSEDQSPPRRTRPREVIFIEHHMATRLDYVGLQVCFTRSLAVFSLALELRDVEVIERVTRLRLASIVIVWPAALLMADFLIDNGARWRTCSMLELGGGVGLCGIVAAMFARQTTCTDYLLEIVETMRANFCRNSSLLRGDYECCLLDVRLTSANETSPSAIPGTPYAAPACDVIFASDVIYSGEITEALMAFVKRLLQRTEDAAKEFYLALERRLNFTTEALAISCPAYEHFLEVCQQLELSRELLDISQLPEYFEYERSKYLELHRITLGPVSKGPA</sequence>
<evidence type="ECO:0000313" key="2">
    <source>
        <dbReference type="EMBL" id="OQR72187.1"/>
    </source>
</evidence>
<name>A0A1V9XF61_9ACAR</name>
<dbReference type="Pfam" id="PF10294">
    <property type="entry name" value="Methyltransf_16"/>
    <property type="match status" value="1"/>
</dbReference>
<dbReference type="SUPFAM" id="SSF53335">
    <property type="entry name" value="S-adenosyl-L-methionine-dependent methyltransferases"/>
    <property type="match status" value="1"/>
</dbReference>
<organism evidence="2 3">
    <name type="scientific">Tropilaelaps mercedesae</name>
    <dbReference type="NCBI Taxonomy" id="418985"/>
    <lineage>
        <taxon>Eukaryota</taxon>
        <taxon>Metazoa</taxon>
        <taxon>Ecdysozoa</taxon>
        <taxon>Arthropoda</taxon>
        <taxon>Chelicerata</taxon>
        <taxon>Arachnida</taxon>
        <taxon>Acari</taxon>
        <taxon>Parasitiformes</taxon>
        <taxon>Mesostigmata</taxon>
        <taxon>Gamasina</taxon>
        <taxon>Dermanyssoidea</taxon>
        <taxon>Laelapidae</taxon>
        <taxon>Tropilaelaps</taxon>
    </lineage>
</organism>
<feature type="compositionally biased region" description="Polar residues" evidence="1">
    <location>
        <begin position="125"/>
        <end position="137"/>
    </location>
</feature>
<dbReference type="OrthoDB" id="46564at2759"/>
<reference evidence="2 3" key="1">
    <citation type="journal article" date="2017" name="Gigascience">
        <title>Draft genome of the honey bee ectoparasitic mite, Tropilaelaps mercedesae, is shaped by the parasitic life history.</title>
        <authorList>
            <person name="Dong X."/>
            <person name="Armstrong S.D."/>
            <person name="Xia D."/>
            <person name="Makepeace B.L."/>
            <person name="Darby A.C."/>
            <person name="Kadowaki T."/>
        </authorList>
    </citation>
    <scope>NUCLEOTIDE SEQUENCE [LARGE SCALE GENOMIC DNA]</scope>
    <source>
        <strain evidence="2">Wuxi-XJTLU</strain>
    </source>
</reference>
<accession>A0A1V9XF61</accession>
<feature type="region of interest" description="Disordered" evidence="1">
    <location>
        <begin position="85"/>
        <end position="104"/>
    </location>
</feature>